<dbReference type="Proteomes" id="UP000265566">
    <property type="component" value="Chromosome 4"/>
</dbReference>
<proteinExistence type="predicted"/>
<dbReference type="AlphaFoldDB" id="A0A396I6Q7"/>
<name>A0A396I6Q7_MEDTR</name>
<reference evidence="2" key="1">
    <citation type="journal article" date="2018" name="Nat. Plants">
        <title>Whole-genome landscape of Medicago truncatula symbiotic genes.</title>
        <authorList>
            <person name="Pecrix Y."/>
            <person name="Staton S.E."/>
            <person name="Sallet E."/>
            <person name="Lelandais-Briere C."/>
            <person name="Moreau S."/>
            <person name="Carrere S."/>
            <person name="Blein T."/>
            <person name="Jardinaud M.F."/>
            <person name="Latrasse D."/>
            <person name="Zouine M."/>
            <person name="Zahm M."/>
            <person name="Kreplak J."/>
            <person name="Mayjonade B."/>
            <person name="Satge C."/>
            <person name="Perez M."/>
            <person name="Cauet S."/>
            <person name="Marande W."/>
            <person name="Chantry-Darmon C."/>
            <person name="Lopez-Roques C."/>
            <person name="Bouchez O."/>
            <person name="Berard A."/>
            <person name="Debelle F."/>
            <person name="Munos S."/>
            <person name="Bendahmane A."/>
            <person name="Berges H."/>
            <person name="Niebel A."/>
            <person name="Buitink J."/>
            <person name="Frugier F."/>
            <person name="Benhamed M."/>
            <person name="Crespi M."/>
            <person name="Gouzy J."/>
            <person name="Gamas P."/>
        </authorList>
    </citation>
    <scope>NUCLEOTIDE SEQUENCE [LARGE SCALE GENOMIC DNA]</scope>
    <source>
        <strain evidence="2">cv. Jemalong A17</strain>
    </source>
</reference>
<dbReference type="EMBL" id="PSQE01000004">
    <property type="protein sequence ID" value="RHN60411.1"/>
    <property type="molecule type" value="Genomic_DNA"/>
</dbReference>
<organism evidence="1 2">
    <name type="scientific">Medicago truncatula</name>
    <name type="common">Barrel medic</name>
    <name type="synonym">Medicago tribuloides</name>
    <dbReference type="NCBI Taxonomy" id="3880"/>
    <lineage>
        <taxon>Eukaryota</taxon>
        <taxon>Viridiplantae</taxon>
        <taxon>Streptophyta</taxon>
        <taxon>Embryophyta</taxon>
        <taxon>Tracheophyta</taxon>
        <taxon>Spermatophyta</taxon>
        <taxon>Magnoliopsida</taxon>
        <taxon>eudicotyledons</taxon>
        <taxon>Gunneridae</taxon>
        <taxon>Pentapetalae</taxon>
        <taxon>rosids</taxon>
        <taxon>fabids</taxon>
        <taxon>Fabales</taxon>
        <taxon>Fabaceae</taxon>
        <taxon>Papilionoideae</taxon>
        <taxon>50 kb inversion clade</taxon>
        <taxon>NPAAA clade</taxon>
        <taxon>Hologalegina</taxon>
        <taxon>IRL clade</taxon>
        <taxon>Trifolieae</taxon>
        <taxon>Medicago</taxon>
    </lineage>
</organism>
<evidence type="ECO:0000313" key="1">
    <source>
        <dbReference type="EMBL" id="RHN60411.1"/>
    </source>
</evidence>
<sequence length="120" mass="12755">MSPSLAQLNESQSEVHTCSPHLHSQAKISAVTAIATSEQLAVQSAILEDPVAQQVNGNASSVMSEGSSMLAVQFNFLADAVVLNGNIGSVMFEGNSMLTHREILVHHSNPSPLLEYSRLV</sequence>
<evidence type="ECO:0000313" key="2">
    <source>
        <dbReference type="Proteomes" id="UP000265566"/>
    </source>
</evidence>
<gene>
    <name evidence="1" type="ORF">MtrunA17_Chr4g0025541</name>
</gene>
<protein>
    <submittedName>
        <fullName evidence="1">Uncharacterized protein</fullName>
    </submittedName>
</protein>
<accession>A0A396I6Q7</accession>
<dbReference type="Gramene" id="rna22721">
    <property type="protein sequence ID" value="RHN60411.1"/>
    <property type="gene ID" value="gene22721"/>
</dbReference>
<comment type="caution">
    <text evidence="1">The sequence shown here is derived from an EMBL/GenBank/DDBJ whole genome shotgun (WGS) entry which is preliminary data.</text>
</comment>